<evidence type="ECO:0000313" key="7">
    <source>
        <dbReference type="Proteomes" id="UP000184148"/>
    </source>
</evidence>
<dbReference type="OrthoDB" id="9807095at2"/>
<dbReference type="GO" id="GO:0004356">
    <property type="term" value="F:glutamine synthetase activity"/>
    <property type="evidence" value="ECO:0007669"/>
    <property type="project" value="UniProtKB-EC"/>
</dbReference>
<dbReference type="GO" id="GO:0006542">
    <property type="term" value="P:glutamine biosynthetic process"/>
    <property type="evidence" value="ECO:0007669"/>
    <property type="project" value="InterPro"/>
</dbReference>
<dbReference type="InterPro" id="IPR014746">
    <property type="entry name" value="Gln_synth/guanido_kin_cat_dom"/>
</dbReference>
<dbReference type="EC" id="6.3.1.2" evidence="2"/>
<dbReference type="InterPro" id="IPR008146">
    <property type="entry name" value="Gln_synth_cat_dom"/>
</dbReference>
<accession>A0A1M4XLG0</accession>
<evidence type="ECO:0000256" key="3">
    <source>
        <dbReference type="PROSITE-ProRule" id="PRU01331"/>
    </source>
</evidence>
<dbReference type="AlphaFoldDB" id="A0A1M4XLG0"/>
<dbReference type="PANTHER" id="PTHR43407">
    <property type="entry name" value="GLUTAMINE SYNTHETASE"/>
    <property type="match status" value="1"/>
</dbReference>
<dbReference type="GO" id="GO:0005737">
    <property type="term" value="C:cytoplasm"/>
    <property type="evidence" value="ECO:0007669"/>
    <property type="project" value="TreeGrafter"/>
</dbReference>
<dbReference type="STRING" id="1121429.SAMN02745133_01488"/>
<protein>
    <recommendedName>
        <fullName evidence="2">glutamine synthetase</fullName>
        <ecNumber evidence="2">6.3.1.2</ecNumber>
    </recommendedName>
</protein>
<dbReference type="Gene3D" id="3.10.20.70">
    <property type="entry name" value="Glutamine synthetase, N-terminal domain"/>
    <property type="match status" value="1"/>
</dbReference>
<dbReference type="InterPro" id="IPR036651">
    <property type="entry name" value="Gln_synt_N_sf"/>
</dbReference>
<dbReference type="GO" id="GO:0016020">
    <property type="term" value="C:membrane"/>
    <property type="evidence" value="ECO:0007669"/>
    <property type="project" value="TreeGrafter"/>
</dbReference>
<comment type="similarity">
    <text evidence="1 3 4">Belongs to the glutamine synthetase family.</text>
</comment>
<name>A0A1M4XLG0_9FIRM</name>
<evidence type="ECO:0000256" key="4">
    <source>
        <dbReference type="RuleBase" id="RU000384"/>
    </source>
</evidence>
<organism evidence="6 7">
    <name type="scientific">Desulforamulus putei DSM 12395</name>
    <dbReference type="NCBI Taxonomy" id="1121429"/>
    <lineage>
        <taxon>Bacteria</taxon>
        <taxon>Bacillati</taxon>
        <taxon>Bacillota</taxon>
        <taxon>Clostridia</taxon>
        <taxon>Eubacteriales</taxon>
        <taxon>Peptococcaceae</taxon>
        <taxon>Desulforamulus</taxon>
    </lineage>
</organism>
<sequence>MRETLVQHIRHLIQEHRIHTVRVTLTDNTNITRSRYVPAKAFLQSISEQGINYPSALFSMDTSAKLVTGAGDGYEGGYPSWLLQPDLSTFVVLPWVSGTARVIADIVRPGGEPIPVSPRQVLKNLLKQLNDVGLTMKGAFEFEFYVFRQQGDSLEPSWQGFNCFSDVNQAQVGDIFTAIIQGLEGIGAGPEVANTEYGPGQFEITNSPFNGVAAADMAIYYRSSIKEILTQKGYTATFMGKPKCDASGSGGHFHFSLYNALGQNVFHDPEAKDGLSDLCRWAIGGQLRHARAICGVVNSTVNSYKRLQPYSFAPINASWGHEHRCAMIRVPYVRGENTRLENRLPAADTNPYLAAAAILAASLDGIKNQIEPPACSDGLNPYEQTDLVKLPATLPEALEELQRDQVICAYLGREFIRHYVALRMSEWQRYQRHISNWEIKEYFELF</sequence>
<dbReference type="Proteomes" id="UP000184148">
    <property type="component" value="Unassembled WGS sequence"/>
</dbReference>
<evidence type="ECO:0000313" key="6">
    <source>
        <dbReference type="EMBL" id="SHE94073.1"/>
    </source>
</evidence>
<dbReference type="SMART" id="SM01230">
    <property type="entry name" value="Gln-synt_C"/>
    <property type="match status" value="1"/>
</dbReference>
<evidence type="ECO:0000256" key="1">
    <source>
        <dbReference type="ARBA" id="ARBA00009897"/>
    </source>
</evidence>
<dbReference type="Pfam" id="PF00120">
    <property type="entry name" value="Gln-synt_C"/>
    <property type="match status" value="1"/>
</dbReference>
<dbReference type="PANTHER" id="PTHR43407:SF1">
    <property type="entry name" value="LENGSIN"/>
    <property type="match status" value="1"/>
</dbReference>
<dbReference type="SUPFAM" id="SSF54368">
    <property type="entry name" value="Glutamine synthetase, N-terminal domain"/>
    <property type="match status" value="1"/>
</dbReference>
<keyword evidence="7" id="KW-1185">Reference proteome</keyword>
<feature type="domain" description="GS catalytic" evidence="5">
    <location>
        <begin position="118"/>
        <end position="446"/>
    </location>
</feature>
<dbReference type="RefSeq" id="WP_073238037.1">
    <property type="nucleotide sequence ID" value="NZ_FQUY01000008.1"/>
</dbReference>
<evidence type="ECO:0000259" key="5">
    <source>
        <dbReference type="PROSITE" id="PS51987"/>
    </source>
</evidence>
<dbReference type="PROSITE" id="PS51987">
    <property type="entry name" value="GS_CATALYTIC"/>
    <property type="match status" value="1"/>
</dbReference>
<reference evidence="7" key="1">
    <citation type="submission" date="2016-11" db="EMBL/GenBank/DDBJ databases">
        <authorList>
            <person name="Varghese N."/>
            <person name="Submissions S."/>
        </authorList>
    </citation>
    <scope>NUCLEOTIDE SEQUENCE [LARGE SCALE GENOMIC DNA]</scope>
    <source>
        <strain evidence="7">DSM 12395</strain>
    </source>
</reference>
<dbReference type="Gene3D" id="3.30.590.10">
    <property type="entry name" value="Glutamine synthetase/guanido kinase, catalytic domain"/>
    <property type="match status" value="1"/>
</dbReference>
<evidence type="ECO:0000256" key="2">
    <source>
        <dbReference type="ARBA" id="ARBA00012937"/>
    </source>
</evidence>
<gene>
    <name evidence="6" type="ORF">SAMN02745133_01488</name>
</gene>
<dbReference type="SUPFAM" id="SSF55931">
    <property type="entry name" value="Glutamine synthetase/guanido kinase"/>
    <property type="match status" value="1"/>
</dbReference>
<dbReference type="EMBL" id="FQUY01000008">
    <property type="protein sequence ID" value="SHE94073.1"/>
    <property type="molecule type" value="Genomic_DNA"/>
</dbReference>
<proteinExistence type="inferred from homology"/>